<organism evidence="1 2">
    <name type="scientific">Kribbella deserti</name>
    <dbReference type="NCBI Taxonomy" id="1926257"/>
    <lineage>
        <taxon>Bacteria</taxon>
        <taxon>Bacillati</taxon>
        <taxon>Actinomycetota</taxon>
        <taxon>Actinomycetes</taxon>
        <taxon>Propionibacteriales</taxon>
        <taxon>Kribbellaceae</taxon>
        <taxon>Kribbella</taxon>
    </lineage>
</organism>
<name>A0ABV6QWV0_9ACTN</name>
<accession>A0ABV6QWV0</accession>
<keyword evidence="2" id="KW-1185">Reference proteome</keyword>
<proteinExistence type="predicted"/>
<dbReference type="EMBL" id="JBHLTC010000041">
    <property type="protein sequence ID" value="MFC0629123.1"/>
    <property type="molecule type" value="Genomic_DNA"/>
</dbReference>
<dbReference type="CDD" id="cd07951">
    <property type="entry name" value="ED_3B_N_AMMECR1"/>
    <property type="match status" value="1"/>
</dbReference>
<sequence>MPVVAVTVCPHPPILVPQVAAGAAPETGDLRAAAIAAVKSLADAEAVLMIGSGPTTGLEFGPGQTDLAAYGAREVDLGIEPDAPLSLLIGAWLLREAGIPVWSGLTVAADAAPADCVELGQRLAADPRRLGLLVMGDGSARQSEHAPAHLHPRAVAFDDAVASALATADTAVLDALDPFIAAEVQAAGRAPWQVLAGAAEGCEWDARLDYAAAPYGVAYFVARWSLSRASIASA</sequence>
<dbReference type="RefSeq" id="WP_380056645.1">
    <property type="nucleotide sequence ID" value="NZ_JBHLTC010000041.1"/>
</dbReference>
<comment type="caution">
    <text evidence="1">The sequence shown here is derived from an EMBL/GenBank/DDBJ whole genome shotgun (WGS) entry which is preliminary data.</text>
</comment>
<reference evidence="1 2" key="1">
    <citation type="submission" date="2024-09" db="EMBL/GenBank/DDBJ databases">
        <authorList>
            <person name="Sun Q."/>
            <person name="Mori K."/>
        </authorList>
    </citation>
    <scope>NUCLEOTIDE SEQUENCE [LARGE SCALE GENOMIC DNA]</scope>
    <source>
        <strain evidence="1 2">CGMCC 1.15906</strain>
    </source>
</reference>
<evidence type="ECO:0000313" key="2">
    <source>
        <dbReference type="Proteomes" id="UP001589890"/>
    </source>
</evidence>
<evidence type="ECO:0000313" key="1">
    <source>
        <dbReference type="EMBL" id="MFC0629123.1"/>
    </source>
</evidence>
<dbReference type="Gene3D" id="3.40.830.10">
    <property type="entry name" value="LigB-like"/>
    <property type="match status" value="1"/>
</dbReference>
<dbReference type="Proteomes" id="UP001589890">
    <property type="component" value="Unassembled WGS sequence"/>
</dbReference>
<dbReference type="SUPFAM" id="SSF53213">
    <property type="entry name" value="LigB-like"/>
    <property type="match status" value="1"/>
</dbReference>
<protein>
    <submittedName>
        <fullName evidence="1">Class III extradiol dioxygenase subunit B-like domain-containing protein</fullName>
    </submittedName>
</protein>
<gene>
    <name evidence="1" type="ORF">ACFFGN_33975</name>
</gene>